<proteinExistence type="inferred from homology"/>
<name>A0AAD3N4X5_LATJO</name>
<dbReference type="InterPro" id="IPR006689">
    <property type="entry name" value="Small_GTPase_ARF/SAR"/>
</dbReference>
<dbReference type="InterPro" id="IPR039245">
    <property type="entry name" value="TYSND1/DEG15"/>
</dbReference>
<dbReference type="GO" id="GO:0016485">
    <property type="term" value="P:protein processing"/>
    <property type="evidence" value="ECO:0007669"/>
    <property type="project" value="InterPro"/>
</dbReference>
<evidence type="ECO:0000256" key="2">
    <source>
        <dbReference type="ARBA" id="ARBA00008764"/>
    </source>
</evidence>
<evidence type="ECO:0000256" key="8">
    <source>
        <dbReference type="ARBA" id="ARBA00023140"/>
    </source>
</evidence>
<feature type="binding site" evidence="12">
    <location>
        <begin position="71"/>
        <end position="78"/>
    </location>
    <ligand>
        <name>GTP</name>
        <dbReference type="ChEBI" id="CHEBI:37565"/>
    </ligand>
</feature>
<evidence type="ECO:0000256" key="12">
    <source>
        <dbReference type="PIRSR" id="PIRSR606689-1"/>
    </source>
</evidence>
<reference evidence="14" key="1">
    <citation type="submission" date="2022-08" db="EMBL/GenBank/DDBJ databases">
        <title>Genome sequencing of akame (Lates japonicus).</title>
        <authorList>
            <person name="Hashiguchi Y."/>
            <person name="Takahashi H."/>
        </authorList>
    </citation>
    <scope>NUCLEOTIDE SEQUENCE</scope>
    <source>
        <strain evidence="14">Kochi</strain>
    </source>
</reference>
<evidence type="ECO:0000256" key="9">
    <source>
        <dbReference type="ARBA" id="ARBA00060175"/>
    </source>
</evidence>
<evidence type="ECO:0000256" key="10">
    <source>
        <dbReference type="ARBA" id="ARBA00071396"/>
    </source>
</evidence>
<comment type="subcellular location">
    <subcellularLocation>
        <location evidence="1 11">Peroxisome</location>
    </subcellularLocation>
</comment>
<dbReference type="PROSITE" id="PS51422">
    <property type="entry name" value="SAR1"/>
    <property type="match status" value="1"/>
</dbReference>
<dbReference type="SUPFAM" id="SSF52540">
    <property type="entry name" value="P-loop containing nucleoside triphosphate hydrolases"/>
    <property type="match status" value="1"/>
</dbReference>
<evidence type="ECO:0000256" key="4">
    <source>
        <dbReference type="ARBA" id="ARBA00022741"/>
    </source>
</evidence>
<dbReference type="GO" id="GO:0005782">
    <property type="term" value="C:peroxisomal matrix"/>
    <property type="evidence" value="ECO:0007669"/>
    <property type="project" value="UniProtKB-ARBA"/>
</dbReference>
<accession>A0AAD3N4X5</accession>
<dbReference type="AlphaFoldDB" id="A0AAD3N4X5"/>
<gene>
    <name evidence="14" type="ORF">AKAME5_001659400</name>
</gene>
<dbReference type="SMART" id="SM00178">
    <property type="entry name" value="SAR"/>
    <property type="match status" value="1"/>
</dbReference>
<keyword evidence="13" id="KW-0460">Magnesium</keyword>
<keyword evidence="4 12" id="KW-0547">Nucleotide-binding</keyword>
<dbReference type="FunFam" id="2.40.10.10:FF:000080">
    <property type="entry name" value="peroxisomal leader peptide-processing protease"/>
    <property type="match status" value="1"/>
</dbReference>
<dbReference type="EMBL" id="BRZM01000076">
    <property type="protein sequence ID" value="GLD65105.1"/>
    <property type="molecule type" value="Genomic_DNA"/>
</dbReference>
<dbReference type="InterPro" id="IPR043504">
    <property type="entry name" value="Peptidase_S1_PA_chymotrypsin"/>
</dbReference>
<comment type="similarity">
    <text evidence="2 11">Belongs to the peptidase S1B family.</text>
</comment>
<keyword evidence="15" id="KW-1185">Reference proteome</keyword>
<dbReference type="GO" id="GO:0005525">
    <property type="term" value="F:GTP binding"/>
    <property type="evidence" value="ECO:0007669"/>
    <property type="project" value="UniProtKB-KW"/>
</dbReference>
<evidence type="ECO:0000256" key="11">
    <source>
        <dbReference type="PIRNR" id="PIRNR037989"/>
    </source>
</evidence>
<dbReference type="GO" id="GO:0004252">
    <property type="term" value="F:serine-type endopeptidase activity"/>
    <property type="evidence" value="ECO:0007669"/>
    <property type="project" value="InterPro"/>
</dbReference>
<evidence type="ECO:0000313" key="15">
    <source>
        <dbReference type="Proteomes" id="UP001279410"/>
    </source>
</evidence>
<dbReference type="PRINTS" id="PR00328">
    <property type="entry name" value="SAR1GTPBP"/>
</dbReference>
<comment type="function">
    <text evidence="9 11">Peroxisomal protease that mediates both the removal of the leader peptide from proteins containing a PTS2 target sequence and processes several PTS1-containing proteins. Catalyzes the processing of PTS1-proteins involved in the peroxisomal beta-oxidation of fatty acids.</text>
</comment>
<evidence type="ECO:0000256" key="1">
    <source>
        <dbReference type="ARBA" id="ARBA00004275"/>
    </source>
</evidence>
<evidence type="ECO:0000256" key="13">
    <source>
        <dbReference type="PIRSR" id="PIRSR606689-2"/>
    </source>
</evidence>
<dbReference type="Gene3D" id="2.40.10.120">
    <property type="match status" value="1"/>
</dbReference>
<comment type="PTM">
    <text evidence="11">The full-lengh TYSND1 is the active the proteolytic processing of PTS1- and PTS2-proteins and in self-cleavage, and intermolecular self-cleavage of TYSND1 down-regulates its protease activity.</text>
</comment>
<dbReference type="InterPro" id="IPR027417">
    <property type="entry name" value="P-loop_NTPase"/>
</dbReference>
<keyword evidence="6 11" id="KW-0720">Serine protease</keyword>
<comment type="caution">
    <text evidence="14">The sequence shown here is derived from an EMBL/GenBank/DDBJ whole genome shotgun (WGS) entry which is preliminary data.</text>
</comment>
<dbReference type="Pfam" id="PF00025">
    <property type="entry name" value="Arf"/>
    <property type="match status" value="1"/>
</dbReference>
<dbReference type="EC" id="3.4.21.-" evidence="11"/>
<dbReference type="PANTHER" id="PTHR21004">
    <property type="entry name" value="SERINE PROTEASE-RELATED"/>
    <property type="match status" value="1"/>
</dbReference>
<dbReference type="GO" id="GO:0003924">
    <property type="term" value="F:GTPase activity"/>
    <property type="evidence" value="ECO:0007669"/>
    <property type="project" value="InterPro"/>
</dbReference>
<dbReference type="GO" id="GO:0046872">
    <property type="term" value="F:metal ion binding"/>
    <property type="evidence" value="ECO:0007669"/>
    <property type="project" value="UniProtKB-KW"/>
</dbReference>
<feature type="binding site" evidence="13">
    <location>
        <position position="95"/>
    </location>
    <ligand>
        <name>Mg(2+)</name>
        <dbReference type="ChEBI" id="CHEBI:18420"/>
    </ligand>
</feature>
<dbReference type="InterPro" id="IPR009003">
    <property type="entry name" value="Peptidase_S1_PA"/>
</dbReference>
<dbReference type="GO" id="GO:0031998">
    <property type="term" value="P:regulation of fatty acid beta-oxidation"/>
    <property type="evidence" value="ECO:0007669"/>
    <property type="project" value="TreeGrafter"/>
</dbReference>
<dbReference type="SMART" id="SM00177">
    <property type="entry name" value="ARF"/>
    <property type="match status" value="1"/>
</dbReference>
<protein>
    <recommendedName>
        <fullName evidence="10 11">Peroxisomal leader peptide-processing protease</fullName>
        <ecNumber evidence="11">3.4.21.-</ecNumber>
    </recommendedName>
</protein>
<feature type="binding site" evidence="13">
    <location>
        <position position="78"/>
    </location>
    <ligand>
        <name>Mg(2+)</name>
        <dbReference type="ChEBI" id="CHEBI:18420"/>
    </ligand>
</feature>
<feature type="binding site" evidence="12">
    <location>
        <begin position="155"/>
        <end position="158"/>
    </location>
    <ligand>
        <name>GTP</name>
        <dbReference type="ChEBI" id="CHEBI:37565"/>
    </ligand>
</feature>
<keyword evidence="7 12" id="KW-0342">GTP-binding</keyword>
<evidence type="ECO:0000256" key="7">
    <source>
        <dbReference type="ARBA" id="ARBA00023134"/>
    </source>
</evidence>
<keyword evidence="13" id="KW-0479">Metal-binding</keyword>
<keyword evidence="3 11" id="KW-0645">Protease</keyword>
<feature type="binding site" evidence="12">
    <location>
        <position position="117"/>
    </location>
    <ligand>
        <name>GTP</name>
        <dbReference type="ChEBI" id="CHEBI:37565"/>
    </ligand>
</feature>
<dbReference type="Proteomes" id="UP001279410">
    <property type="component" value="Unassembled WGS sequence"/>
</dbReference>
<dbReference type="Pfam" id="PF13365">
    <property type="entry name" value="Trypsin_2"/>
    <property type="match status" value="2"/>
</dbReference>
<evidence type="ECO:0000313" key="14">
    <source>
        <dbReference type="EMBL" id="GLD65105.1"/>
    </source>
</evidence>
<dbReference type="SUPFAM" id="SSF50494">
    <property type="entry name" value="Trypsin-like serine proteases"/>
    <property type="match status" value="2"/>
</dbReference>
<dbReference type="PANTHER" id="PTHR21004:SF0">
    <property type="entry name" value="PEROXISOMAL LEADER PEPTIDE-PROCESSING PROTEASE"/>
    <property type="match status" value="1"/>
</dbReference>
<keyword evidence="8 11" id="KW-0576">Peroxisome</keyword>
<keyword evidence="5 11" id="KW-0378">Hydrolase</keyword>
<organism evidence="14 15">
    <name type="scientific">Lates japonicus</name>
    <name type="common">Japanese lates</name>
    <dbReference type="NCBI Taxonomy" id="270547"/>
    <lineage>
        <taxon>Eukaryota</taxon>
        <taxon>Metazoa</taxon>
        <taxon>Chordata</taxon>
        <taxon>Craniata</taxon>
        <taxon>Vertebrata</taxon>
        <taxon>Euteleostomi</taxon>
        <taxon>Actinopterygii</taxon>
        <taxon>Neopterygii</taxon>
        <taxon>Teleostei</taxon>
        <taxon>Neoteleostei</taxon>
        <taxon>Acanthomorphata</taxon>
        <taxon>Carangaria</taxon>
        <taxon>Carangaria incertae sedis</taxon>
        <taxon>Centropomidae</taxon>
        <taxon>Lates</taxon>
    </lineage>
</organism>
<evidence type="ECO:0000256" key="5">
    <source>
        <dbReference type="ARBA" id="ARBA00022801"/>
    </source>
</evidence>
<dbReference type="Gene3D" id="3.40.50.300">
    <property type="entry name" value="P-loop containing nucleotide triphosphate hydrolases"/>
    <property type="match status" value="2"/>
</dbReference>
<sequence>MCCHEQSTVTGYLSVDGTGLDQKPTDGAHKFSRPRQSRDMSFIFNWIYKGFSSVLQLLGLYKKTGKLVFLGLDNAGKTTLLHMLRDDRLGQHVPTLHPTSEELTIAGMTFTTFDLGGHTQARRIWKHYLPAINVELDALLTDETISNVPVLILGNKIDRPEAISEDALRGMFGLHGHTTGKVSEAFSARKPVSCSGVIVHPQTGTVVCTGLPFSRFITDKETLSSDHDLRFLPPHSFSEKLKIRVSFSTQKDPDTNRSTREKLFTPSRAKTTRQREVAGQLLMLVNCLEFKQAFRAVFHDADKWRFHGDEEDEELIRDAHFLSWFAVLKTAVVIESSPDAETIPWQSSSSLQKGCPVVACGSPFGSLCLDLFISTLSRGIISNLAGEDNAVILTDARCLPGTEGGGLFAVEGPDSARLIGLIVSPFGWKANEWIGLTLVCSVHLIFRNVICCMGSRDQLQDVWLHPGEAGLHMSSTAHESKAVKYPTVCFVDSGQFWGSGVVVTPQLVLTCRHVINGKSTVTLKFHHRDRVLDAVGSVLFSTKASSSYDLALVQLRNSVPETVVPQMAQSFNPGESVVVVGYGGLGRSCGPSLTCGVLSKAINLNHRPVMLQTTCAVQAGASGGAVVRRRSGELLGIVSSNTRDMAAEVTYPHLNFSIPVTVFQSLLQRFHQTKDVNAFRILDTTEKEVRRVWRLQTAQSKL</sequence>
<evidence type="ECO:0000256" key="6">
    <source>
        <dbReference type="ARBA" id="ARBA00022825"/>
    </source>
</evidence>
<evidence type="ECO:0000256" key="3">
    <source>
        <dbReference type="ARBA" id="ARBA00022670"/>
    </source>
</evidence>
<dbReference type="Gene3D" id="2.40.10.10">
    <property type="entry name" value="Trypsin-like serine proteases"/>
    <property type="match status" value="2"/>
</dbReference>